<keyword evidence="3" id="KW-1185">Reference proteome</keyword>
<accession>A0ABY6BHN3</accession>
<name>A0ABY6BHN3_9GAMM</name>
<dbReference type="EMBL" id="CP104694">
    <property type="protein sequence ID" value="UXI69389.1"/>
    <property type="molecule type" value="Genomic_DNA"/>
</dbReference>
<evidence type="ECO:0000313" key="2">
    <source>
        <dbReference type="EMBL" id="UXI69389.1"/>
    </source>
</evidence>
<reference evidence="2" key="1">
    <citation type="submission" date="2022-09" db="EMBL/GenBank/DDBJ databases">
        <title>Tahibacter sp. nov., isolated from a fresh water.</title>
        <authorList>
            <person name="Baek J.H."/>
            <person name="Lee J.K."/>
            <person name="Kim J.M."/>
            <person name="Jeon C.O."/>
        </authorList>
    </citation>
    <scope>NUCLEOTIDE SEQUENCE</scope>
    <source>
        <strain evidence="2">W38</strain>
    </source>
</reference>
<proteinExistence type="predicted"/>
<evidence type="ECO:0000313" key="3">
    <source>
        <dbReference type="Proteomes" id="UP001064632"/>
    </source>
</evidence>
<dbReference type="RefSeq" id="WP_261696344.1">
    <property type="nucleotide sequence ID" value="NZ_CP104694.1"/>
</dbReference>
<keyword evidence="1" id="KW-0732">Signal</keyword>
<organism evidence="2 3">
    <name type="scientific">Tahibacter amnicola</name>
    <dbReference type="NCBI Taxonomy" id="2976241"/>
    <lineage>
        <taxon>Bacteria</taxon>
        <taxon>Pseudomonadati</taxon>
        <taxon>Pseudomonadota</taxon>
        <taxon>Gammaproteobacteria</taxon>
        <taxon>Lysobacterales</taxon>
        <taxon>Rhodanobacteraceae</taxon>
        <taxon>Tahibacter</taxon>
    </lineage>
</organism>
<protein>
    <submittedName>
        <fullName evidence="2">Uncharacterized protein</fullName>
    </submittedName>
</protein>
<gene>
    <name evidence="2" type="ORF">N4264_06995</name>
</gene>
<feature type="chain" id="PRO_5046604543" evidence="1">
    <location>
        <begin position="25"/>
        <end position="312"/>
    </location>
</feature>
<sequence length="312" mass="32711">MNSPKMFRRPAVAMFFAVAGVCLAGSAQALAPQSLQSASDVRLGPAASRVATVLAALPRYDEKALRTSLLALASPRIFEATPVLTVTALREAVNAEGVKAQVSVDPTIGRARYRLGGEPTTSTLAMPAAREALASVSGAHASVLARLGIPSAELSQLRTSVLAQQDSRFNTKGVFVNGPSVAHGYITTVSRSVGGILVDGSNARLVSRHDGELESAAVSWPRLALHPQLRKFALRSREELAQAVAAKVAANESPDATVRAAVVLRPVLDGKSLVHVPALRVAVTPNNGEAGEMFYVDMGKEKAAYTEVSADR</sequence>
<evidence type="ECO:0000256" key="1">
    <source>
        <dbReference type="SAM" id="SignalP"/>
    </source>
</evidence>
<feature type="signal peptide" evidence="1">
    <location>
        <begin position="1"/>
        <end position="24"/>
    </location>
</feature>
<dbReference type="Proteomes" id="UP001064632">
    <property type="component" value="Chromosome"/>
</dbReference>